<reference evidence="20" key="1">
    <citation type="submission" date="2020-12" db="EMBL/GenBank/DDBJ databases">
        <title>Vagococcus allomyrinae sp. nov. and Enterococcus lavae sp. nov., isolated from the larvae of Allomyrina dichotoma.</title>
        <authorList>
            <person name="Lee S.D."/>
        </authorList>
    </citation>
    <scope>NUCLEOTIDE SEQUENCE</scope>
    <source>
        <strain evidence="20">BWB3-3</strain>
    </source>
</reference>
<dbReference type="InterPro" id="IPR030963">
    <property type="entry name" value="DHQ_synth_fam"/>
</dbReference>
<comment type="cofactor">
    <cofactor evidence="17">
        <name>Co(2+)</name>
        <dbReference type="ChEBI" id="CHEBI:48828"/>
    </cofactor>
    <cofactor evidence="17">
        <name>Zn(2+)</name>
        <dbReference type="ChEBI" id="CHEBI:29105"/>
    </cofactor>
    <text evidence="17">Binds 1 divalent metal cation per subunit. Can use either Co(2+) or Zn(2+).</text>
</comment>
<dbReference type="CDD" id="cd08195">
    <property type="entry name" value="DHQS"/>
    <property type="match status" value="1"/>
</dbReference>
<feature type="binding site" evidence="17">
    <location>
        <position position="262"/>
    </location>
    <ligand>
        <name>Zn(2+)</name>
        <dbReference type="ChEBI" id="CHEBI:29105"/>
    </ligand>
</feature>
<dbReference type="InterPro" id="IPR050071">
    <property type="entry name" value="Dehydroquinate_synthase"/>
</dbReference>
<evidence type="ECO:0000313" key="20">
    <source>
        <dbReference type="EMBL" id="MBP1041736.1"/>
    </source>
</evidence>
<comment type="catalytic activity">
    <reaction evidence="1 17">
        <text>7-phospho-2-dehydro-3-deoxy-D-arabino-heptonate = 3-dehydroquinate + phosphate</text>
        <dbReference type="Rhea" id="RHEA:21968"/>
        <dbReference type="ChEBI" id="CHEBI:32364"/>
        <dbReference type="ChEBI" id="CHEBI:43474"/>
        <dbReference type="ChEBI" id="CHEBI:58394"/>
        <dbReference type="EC" id="4.2.3.4"/>
    </reaction>
</comment>
<dbReference type="PANTHER" id="PTHR43622">
    <property type="entry name" value="3-DEHYDROQUINATE SYNTHASE"/>
    <property type="match status" value="1"/>
</dbReference>
<feature type="binding site" evidence="17">
    <location>
        <position position="142"/>
    </location>
    <ligand>
        <name>NAD(+)</name>
        <dbReference type="ChEBI" id="CHEBI:57540"/>
    </ligand>
</feature>
<name>A0A940PDY1_9ENTE</name>
<evidence type="ECO:0000256" key="13">
    <source>
        <dbReference type="ARBA" id="ARBA00023027"/>
    </source>
</evidence>
<comment type="pathway">
    <text evidence="4 17">Metabolic intermediate biosynthesis; chorismate biosynthesis; chorismate from D-erythrose 4-phosphate and phosphoenolpyruvate: step 2/7.</text>
</comment>
<evidence type="ECO:0000256" key="17">
    <source>
        <dbReference type="HAMAP-Rule" id="MF_00110"/>
    </source>
</evidence>
<evidence type="ECO:0000256" key="12">
    <source>
        <dbReference type="ARBA" id="ARBA00022833"/>
    </source>
</evidence>
<keyword evidence="14 17" id="KW-0057">Aromatic amino acid biosynthesis</keyword>
<feature type="binding site" evidence="17">
    <location>
        <begin position="105"/>
        <end position="109"/>
    </location>
    <ligand>
        <name>NAD(+)</name>
        <dbReference type="ChEBI" id="CHEBI:57540"/>
    </ligand>
</feature>
<feature type="binding site" evidence="17">
    <location>
        <begin position="169"/>
        <end position="172"/>
    </location>
    <ligand>
        <name>NAD(+)</name>
        <dbReference type="ChEBI" id="CHEBI:57540"/>
    </ligand>
</feature>
<gene>
    <name evidence="17" type="primary">aroB</name>
    <name evidence="20" type="ORF">I6N95_12020</name>
</gene>
<evidence type="ECO:0000256" key="7">
    <source>
        <dbReference type="ARBA" id="ARBA00017684"/>
    </source>
</evidence>
<evidence type="ECO:0000256" key="14">
    <source>
        <dbReference type="ARBA" id="ARBA00023141"/>
    </source>
</evidence>
<dbReference type="Pfam" id="PF24621">
    <property type="entry name" value="DHQS_C"/>
    <property type="match status" value="1"/>
</dbReference>
<dbReference type="EC" id="4.2.3.4" evidence="6 17"/>
<evidence type="ECO:0000256" key="16">
    <source>
        <dbReference type="ARBA" id="ARBA00023285"/>
    </source>
</evidence>
<comment type="cofactor">
    <cofactor evidence="2 17">
        <name>NAD(+)</name>
        <dbReference type="ChEBI" id="CHEBI:57540"/>
    </cofactor>
</comment>
<evidence type="ECO:0000256" key="5">
    <source>
        <dbReference type="ARBA" id="ARBA00005412"/>
    </source>
</evidence>
<comment type="caution">
    <text evidence="17">Lacks conserved residue(s) required for the propagation of feature annotation.</text>
</comment>
<keyword evidence="12 17" id="KW-0862">Zinc</keyword>
<evidence type="ECO:0000256" key="8">
    <source>
        <dbReference type="ARBA" id="ARBA00022490"/>
    </source>
</evidence>
<feature type="binding site" evidence="17">
    <location>
        <begin position="129"/>
        <end position="130"/>
    </location>
    <ligand>
        <name>NAD(+)</name>
        <dbReference type="ChEBI" id="CHEBI:57540"/>
    </ligand>
</feature>
<dbReference type="InterPro" id="IPR016037">
    <property type="entry name" value="DHQ_synth_AroB"/>
</dbReference>
<dbReference type="Gene3D" id="3.40.50.1970">
    <property type="match status" value="1"/>
</dbReference>
<dbReference type="AlphaFoldDB" id="A0A940PDY1"/>
<keyword evidence="10 17" id="KW-0479">Metal-binding</keyword>
<dbReference type="FunFam" id="3.40.50.1970:FF:000001">
    <property type="entry name" value="3-dehydroquinate synthase"/>
    <property type="match status" value="1"/>
</dbReference>
<keyword evidence="11 17" id="KW-0547">Nucleotide-binding</keyword>
<evidence type="ECO:0000313" key="21">
    <source>
        <dbReference type="Proteomes" id="UP000674938"/>
    </source>
</evidence>
<evidence type="ECO:0000259" key="18">
    <source>
        <dbReference type="Pfam" id="PF01761"/>
    </source>
</evidence>
<comment type="function">
    <text evidence="17">Catalyzes the conversion of 3-deoxy-D-arabino-heptulosonate 7-phosphate (DAHP) to dehydroquinate (DHQ).</text>
</comment>
<evidence type="ECO:0000256" key="3">
    <source>
        <dbReference type="ARBA" id="ARBA00004496"/>
    </source>
</evidence>
<comment type="caution">
    <text evidence="20">The sequence shown here is derived from an EMBL/GenBank/DDBJ whole genome shotgun (WGS) entry which is preliminary data.</text>
</comment>
<dbReference type="GO" id="GO:0008652">
    <property type="term" value="P:amino acid biosynthetic process"/>
    <property type="evidence" value="ECO:0007669"/>
    <property type="project" value="UniProtKB-KW"/>
</dbReference>
<evidence type="ECO:0000256" key="10">
    <source>
        <dbReference type="ARBA" id="ARBA00022723"/>
    </source>
</evidence>
<comment type="subcellular location">
    <subcellularLocation>
        <location evidence="3 17">Cytoplasm</location>
    </subcellularLocation>
</comment>
<proteinExistence type="inferred from homology"/>
<keyword evidence="15 17" id="KW-0456">Lyase</keyword>
<dbReference type="GO" id="GO:0046872">
    <property type="term" value="F:metal ion binding"/>
    <property type="evidence" value="ECO:0007669"/>
    <property type="project" value="UniProtKB-KW"/>
</dbReference>
<evidence type="ECO:0000256" key="11">
    <source>
        <dbReference type="ARBA" id="ARBA00022741"/>
    </source>
</evidence>
<dbReference type="GO" id="GO:0003856">
    <property type="term" value="F:3-dehydroquinate synthase activity"/>
    <property type="evidence" value="ECO:0007669"/>
    <property type="project" value="UniProtKB-UniRule"/>
</dbReference>
<dbReference type="SUPFAM" id="SSF56796">
    <property type="entry name" value="Dehydroquinate synthase-like"/>
    <property type="match status" value="1"/>
</dbReference>
<dbReference type="PIRSF" id="PIRSF001455">
    <property type="entry name" value="DHQ_synth"/>
    <property type="match status" value="1"/>
</dbReference>
<dbReference type="PANTHER" id="PTHR43622:SF7">
    <property type="entry name" value="3-DEHYDROQUINATE SYNTHASE, CHLOROPLASTIC"/>
    <property type="match status" value="1"/>
</dbReference>
<evidence type="ECO:0000259" key="19">
    <source>
        <dbReference type="Pfam" id="PF24621"/>
    </source>
</evidence>
<dbReference type="GO" id="GO:0000166">
    <property type="term" value="F:nucleotide binding"/>
    <property type="evidence" value="ECO:0007669"/>
    <property type="project" value="UniProtKB-KW"/>
</dbReference>
<keyword evidence="21" id="KW-1185">Reference proteome</keyword>
<evidence type="ECO:0000256" key="15">
    <source>
        <dbReference type="ARBA" id="ARBA00023239"/>
    </source>
</evidence>
<keyword evidence="9 17" id="KW-0028">Amino-acid biosynthesis</keyword>
<dbReference type="GO" id="GO:0009423">
    <property type="term" value="P:chorismate biosynthetic process"/>
    <property type="evidence" value="ECO:0007669"/>
    <property type="project" value="UniProtKB-UniRule"/>
</dbReference>
<dbReference type="NCBIfam" id="TIGR01357">
    <property type="entry name" value="aroB"/>
    <property type="match status" value="1"/>
</dbReference>
<keyword evidence="13 17" id="KW-0520">NAD</keyword>
<dbReference type="Proteomes" id="UP000674938">
    <property type="component" value="Unassembled WGS sequence"/>
</dbReference>
<keyword evidence="8 17" id="KW-0963">Cytoplasm</keyword>
<organism evidence="20 21">
    <name type="scientific">Vagococcus allomyrinae</name>
    <dbReference type="NCBI Taxonomy" id="2794353"/>
    <lineage>
        <taxon>Bacteria</taxon>
        <taxon>Bacillati</taxon>
        <taxon>Bacillota</taxon>
        <taxon>Bacilli</taxon>
        <taxon>Lactobacillales</taxon>
        <taxon>Enterococcaceae</taxon>
        <taxon>Vagococcus</taxon>
    </lineage>
</organism>
<accession>A0A940PDY1</accession>
<feature type="domain" description="3-dehydroquinate synthase C-terminal" evidence="19">
    <location>
        <begin position="181"/>
        <end position="322"/>
    </location>
</feature>
<protein>
    <recommendedName>
        <fullName evidence="7 17">3-dehydroquinate synthase</fullName>
        <shortName evidence="17">DHQS</shortName>
        <ecNumber evidence="6 17">4.2.3.4</ecNumber>
    </recommendedName>
</protein>
<dbReference type="HAMAP" id="MF_00110">
    <property type="entry name" value="DHQ_synthase"/>
    <property type="match status" value="1"/>
</dbReference>
<feature type="binding site" evidence="17">
    <location>
        <position position="151"/>
    </location>
    <ligand>
        <name>NAD(+)</name>
        <dbReference type="ChEBI" id="CHEBI:57540"/>
    </ligand>
</feature>
<evidence type="ECO:0000256" key="2">
    <source>
        <dbReference type="ARBA" id="ARBA00001911"/>
    </source>
</evidence>
<comment type="similarity">
    <text evidence="5 17">Belongs to the sugar phosphate cyclases superfamily. Dehydroquinate synthase family.</text>
</comment>
<dbReference type="Gene3D" id="1.20.1090.10">
    <property type="entry name" value="Dehydroquinate synthase-like - alpha domain"/>
    <property type="match status" value="1"/>
</dbReference>
<feature type="domain" description="3-dehydroquinate synthase N-terminal" evidence="18">
    <location>
        <begin position="67"/>
        <end position="179"/>
    </location>
</feature>
<dbReference type="InterPro" id="IPR030960">
    <property type="entry name" value="DHQS/DOIS_N"/>
</dbReference>
<evidence type="ECO:0000256" key="1">
    <source>
        <dbReference type="ARBA" id="ARBA00001393"/>
    </source>
</evidence>
<evidence type="ECO:0000256" key="4">
    <source>
        <dbReference type="ARBA" id="ARBA00004661"/>
    </source>
</evidence>
<evidence type="ECO:0000256" key="9">
    <source>
        <dbReference type="ARBA" id="ARBA00022605"/>
    </source>
</evidence>
<feature type="binding site" evidence="17">
    <location>
        <position position="245"/>
    </location>
    <ligand>
        <name>Zn(2+)</name>
        <dbReference type="ChEBI" id="CHEBI:29105"/>
    </ligand>
</feature>
<dbReference type="GO" id="GO:0009073">
    <property type="term" value="P:aromatic amino acid family biosynthetic process"/>
    <property type="evidence" value="ECO:0007669"/>
    <property type="project" value="UniProtKB-KW"/>
</dbReference>
<dbReference type="Pfam" id="PF01761">
    <property type="entry name" value="DHQ_synthase"/>
    <property type="match status" value="1"/>
</dbReference>
<dbReference type="EMBL" id="JAEEGA010000007">
    <property type="protein sequence ID" value="MBP1041736.1"/>
    <property type="molecule type" value="Genomic_DNA"/>
</dbReference>
<feature type="binding site" evidence="17">
    <location>
        <position position="184"/>
    </location>
    <ligand>
        <name>Zn(2+)</name>
        <dbReference type="ChEBI" id="CHEBI:29105"/>
    </ligand>
</feature>
<dbReference type="InterPro" id="IPR056179">
    <property type="entry name" value="DHQS_C"/>
</dbReference>
<evidence type="ECO:0000256" key="6">
    <source>
        <dbReference type="ARBA" id="ARBA00013031"/>
    </source>
</evidence>
<sequence length="356" mass="38689">MKLTVTLPRHRYDLTIGAGVLANVGQWVSSLWQPQRVMVITDETVQQLYAEQVLKALRQAGFTADAFAVPAGETSKSLTQAEELYDWLASQGMTRKDGIIALGGGVVGDLTGFVASTFMRGLHFLQIPTTLLAQVDSSIGGKTAVNTASAKNLVGTFAQPDGVLIDTETLKTLEPRRVREGIAEIVKSAAIADIALWTKLSGLKDEHELLENAEEIIAACCKVKRRVVEEDEFDTGQRLILNFGHTIGHGIENTAGYGVVTHGEAVAIGMVQISRVAESKGLMPLGTTAQLSEMLLKFNLPITTEYWSEEAIFKALTHDKKTAGSDIRIILLEKIGQAKIVTIATDEMKEFLIRQL</sequence>
<keyword evidence="16 17" id="KW-0170">Cobalt</keyword>
<dbReference type="GO" id="GO:0005737">
    <property type="term" value="C:cytoplasm"/>
    <property type="evidence" value="ECO:0007669"/>
    <property type="project" value="UniProtKB-SubCell"/>
</dbReference>
<dbReference type="RefSeq" id="WP_209528144.1">
    <property type="nucleotide sequence ID" value="NZ_JAEEGA010000007.1"/>
</dbReference>